<evidence type="ECO:0000313" key="1">
    <source>
        <dbReference type="EMBL" id="GGA86971.1"/>
    </source>
</evidence>
<sequence>MKRNLGKISILTISLLTFIILVNVMQSDETIPRHIKEEPVSEQEQSDKLFDLDIDEEGYRKYFNNLLIDGLTYSESRIVELLERAAISVNPKGDVEIPSLEKIDDYFKGSMNEFSLLKQESENGSPSIIITQTPKSGFALKEAIGFIDNEQISKDLETMADALLEINYIDLSSIQEFINAYDRYASIQKKIIEIHHLYIEVEKEITLKPSETNQTTFGAELSKVLDGEKIKDIRITVFNDRTIKYVKITDEETVNQVLYIPSDMELEKTEDYQAGDAKNISISTMKWRDILVEVFEHQIYIGDTLYKINGENSLWKTIEQLDVEWESFD</sequence>
<dbReference type="AlphaFoldDB" id="A0A916WCX3"/>
<comment type="caution">
    <text evidence="1">The sequence shown here is derived from an EMBL/GenBank/DDBJ whole genome shotgun (WGS) entry which is preliminary data.</text>
</comment>
<name>A0A916WCX3_9BACI</name>
<keyword evidence="2" id="KW-1185">Reference proteome</keyword>
<reference evidence="1" key="2">
    <citation type="submission" date="2020-09" db="EMBL/GenBank/DDBJ databases">
        <authorList>
            <person name="Sun Q."/>
            <person name="Zhou Y."/>
        </authorList>
    </citation>
    <scope>NUCLEOTIDE SEQUENCE</scope>
    <source>
        <strain evidence="1">CGMCC 1.12408</strain>
    </source>
</reference>
<proteinExistence type="predicted"/>
<dbReference type="EMBL" id="BMEY01000020">
    <property type="protein sequence ID" value="GGA86971.1"/>
    <property type="molecule type" value="Genomic_DNA"/>
</dbReference>
<accession>A0A916WCX3</accession>
<dbReference type="RefSeq" id="WP_188385718.1">
    <property type="nucleotide sequence ID" value="NZ_BMEY01000020.1"/>
</dbReference>
<dbReference type="Proteomes" id="UP000613512">
    <property type="component" value="Unassembled WGS sequence"/>
</dbReference>
<protein>
    <submittedName>
        <fullName evidence="1">Uncharacterized protein</fullName>
    </submittedName>
</protein>
<organism evidence="1 2">
    <name type="scientific">Ornithinibacillus halotolerans</name>
    <dbReference type="NCBI Taxonomy" id="1274357"/>
    <lineage>
        <taxon>Bacteria</taxon>
        <taxon>Bacillati</taxon>
        <taxon>Bacillota</taxon>
        <taxon>Bacilli</taxon>
        <taxon>Bacillales</taxon>
        <taxon>Bacillaceae</taxon>
        <taxon>Ornithinibacillus</taxon>
    </lineage>
</organism>
<evidence type="ECO:0000313" key="2">
    <source>
        <dbReference type="Proteomes" id="UP000613512"/>
    </source>
</evidence>
<gene>
    <name evidence="1" type="ORF">GCM10008025_32320</name>
</gene>
<reference evidence="1" key="1">
    <citation type="journal article" date="2014" name="Int. J. Syst. Evol. Microbiol.">
        <title>Complete genome sequence of Corynebacterium casei LMG S-19264T (=DSM 44701T), isolated from a smear-ripened cheese.</title>
        <authorList>
            <consortium name="US DOE Joint Genome Institute (JGI-PGF)"/>
            <person name="Walter F."/>
            <person name="Albersmeier A."/>
            <person name="Kalinowski J."/>
            <person name="Ruckert C."/>
        </authorList>
    </citation>
    <scope>NUCLEOTIDE SEQUENCE</scope>
    <source>
        <strain evidence="1">CGMCC 1.12408</strain>
    </source>
</reference>